<accession>A0A6J6B223</accession>
<dbReference type="EMBL" id="CAEZSC010000020">
    <property type="protein sequence ID" value="CAB4532677.1"/>
    <property type="molecule type" value="Genomic_DNA"/>
</dbReference>
<evidence type="ECO:0000313" key="2">
    <source>
        <dbReference type="EMBL" id="CAB4532677.1"/>
    </source>
</evidence>
<proteinExistence type="predicted"/>
<feature type="transmembrane region" description="Helical" evidence="1">
    <location>
        <begin position="42"/>
        <end position="59"/>
    </location>
</feature>
<evidence type="ECO:0000313" key="4">
    <source>
        <dbReference type="EMBL" id="CAB4722830.1"/>
    </source>
</evidence>
<dbReference type="GO" id="GO:0016780">
    <property type="term" value="F:phosphotransferase activity, for other substituted phosphate groups"/>
    <property type="evidence" value="ECO:0007669"/>
    <property type="project" value="InterPro"/>
</dbReference>
<dbReference type="GO" id="GO:0008654">
    <property type="term" value="P:phospholipid biosynthetic process"/>
    <property type="evidence" value="ECO:0007669"/>
    <property type="project" value="InterPro"/>
</dbReference>
<keyword evidence="1" id="KW-0472">Membrane</keyword>
<reference evidence="2" key="1">
    <citation type="submission" date="2020-05" db="EMBL/GenBank/DDBJ databases">
        <authorList>
            <person name="Chiriac C."/>
            <person name="Salcher M."/>
            <person name="Ghai R."/>
            <person name="Kavagutti S V."/>
        </authorList>
    </citation>
    <scope>NUCLEOTIDE SEQUENCE</scope>
</reference>
<dbReference type="InterPro" id="IPR043130">
    <property type="entry name" value="CDP-OH_PTrfase_TM_dom"/>
</dbReference>
<protein>
    <submittedName>
        <fullName evidence="2">Unannotated protein</fullName>
    </submittedName>
</protein>
<organism evidence="2">
    <name type="scientific">freshwater metagenome</name>
    <dbReference type="NCBI Taxonomy" id="449393"/>
    <lineage>
        <taxon>unclassified sequences</taxon>
        <taxon>metagenomes</taxon>
        <taxon>ecological metagenomes</taxon>
    </lineage>
</organism>
<dbReference type="EMBL" id="CAEZUY010000036">
    <property type="protein sequence ID" value="CAB4613040.1"/>
    <property type="molecule type" value="Genomic_DNA"/>
</dbReference>
<dbReference type="EMBL" id="CAEZYL010000033">
    <property type="protein sequence ID" value="CAB4722830.1"/>
    <property type="molecule type" value="Genomic_DNA"/>
</dbReference>
<dbReference type="Pfam" id="PF01066">
    <property type="entry name" value="CDP-OH_P_transf"/>
    <property type="match status" value="1"/>
</dbReference>
<keyword evidence="1" id="KW-0812">Transmembrane</keyword>
<gene>
    <name evidence="2" type="ORF">UFOPK1380_00490</name>
    <name evidence="3" type="ORF">UFOPK1863_00529</name>
    <name evidence="4" type="ORF">UFOPK2689_00684</name>
</gene>
<evidence type="ECO:0000313" key="3">
    <source>
        <dbReference type="EMBL" id="CAB4613040.1"/>
    </source>
</evidence>
<keyword evidence="1" id="KW-1133">Transmembrane helix</keyword>
<evidence type="ECO:0000256" key="1">
    <source>
        <dbReference type="SAM" id="Phobius"/>
    </source>
</evidence>
<name>A0A6J6B223_9ZZZZ</name>
<sequence>MQRDKYFATWSSLHGNAEISGIVKAWLAISYRIVGPLHKLRVTPNFVTLLGLVAAIATWPTALTWWAPALLVLSLFCDGIDGSLAMISEKSSTRGAMIDSIVDRLSEVFWVLAFYRLGADFRLIMIAWVLAFTQEYIRARSAGLGEREIGAVTIAERPVRASLLFIALISYLLNLEIVNVVAAVWAAMQAIAFIHLSSVYFKRLKLR</sequence>
<dbReference type="AlphaFoldDB" id="A0A6J6B223"/>
<feature type="transmembrane region" description="Helical" evidence="1">
    <location>
        <begin position="108"/>
        <end position="131"/>
    </location>
</feature>
<dbReference type="Gene3D" id="1.20.120.1760">
    <property type="match status" value="1"/>
</dbReference>
<dbReference type="InterPro" id="IPR000462">
    <property type="entry name" value="CDP-OH_P_trans"/>
</dbReference>
<dbReference type="GO" id="GO:0016020">
    <property type="term" value="C:membrane"/>
    <property type="evidence" value="ECO:0007669"/>
    <property type="project" value="InterPro"/>
</dbReference>